<dbReference type="EMBL" id="KU160659">
    <property type="protein sequence ID" value="ALY09805.1"/>
    <property type="molecule type" value="Genomic_DNA"/>
</dbReference>
<dbReference type="Gene3D" id="1.10.260.40">
    <property type="entry name" value="lambda repressor-like DNA-binding domains"/>
    <property type="match status" value="1"/>
</dbReference>
<dbReference type="GO" id="GO:0003677">
    <property type="term" value="F:DNA binding"/>
    <property type="evidence" value="ECO:0007669"/>
    <property type="project" value="UniProtKB-KW"/>
</dbReference>
<dbReference type="InterPro" id="IPR001387">
    <property type="entry name" value="Cro/C1-type_HTH"/>
</dbReference>
<feature type="domain" description="HTH cro/C1-type" evidence="1">
    <location>
        <begin position="25"/>
        <end position="66"/>
    </location>
</feature>
<protein>
    <submittedName>
        <fullName evidence="2">Helix-turn-helix DNA-binding domain protein</fullName>
    </submittedName>
</protein>
<evidence type="ECO:0000313" key="2">
    <source>
        <dbReference type="EMBL" id="ALY09805.1"/>
    </source>
</evidence>
<organism evidence="2 3">
    <name type="scientific">Arthrobacter phage Preamble</name>
    <dbReference type="NCBI Taxonomy" id="1772310"/>
    <lineage>
        <taxon>Viruses</taxon>
        <taxon>Duplodnaviria</taxon>
        <taxon>Heunggongvirae</taxon>
        <taxon>Uroviricota</taxon>
        <taxon>Caudoviricetes</taxon>
        <taxon>Korravirus</taxon>
        <taxon>Korravirus preamble</taxon>
    </lineage>
</organism>
<dbReference type="OrthoDB" id="18449at10239"/>
<dbReference type="GeneID" id="40078691"/>
<dbReference type="Proteomes" id="UP000222441">
    <property type="component" value="Segment"/>
</dbReference>
<sequence>MMKSEKAEQYFTEDGQINLQLTNVAVAEKLSIDHSTVSRIRSGQRYPSRELMRRIEGTFDWKVVHQLELLPDKGRNMRYAQEFEKRILRRDGVKARG</sequence>
<accession>A0A0U4B4W6</accession>
<dbReference type="RefSeq" id="YP_009602825.1">
    <property type="nucleotide sequence ID" value="NC_041944.1"/>
</dbReference>
<dbReference type="SUPFAM" id="SSF47413">
    <property type="entry name" value="lambda repressor-like DNA-binding domains"/>
    <property type="match status" value="1"/>
</dbReference>
<dbReference type="CDD" id="cd00093">
    <property type="entry name" value="HTH_XRE"/>
    <property type="match status" value="1"/>
</dbReference>
<name>A0A0U4B4W6_9CAUD</name>
<keyword evidence="3" id="KW-1185">Reference proteome</keyword>
<dbReference type="InterPro" id="IPR010982">
    <property type="entry name" value="Lambda_DNA-bd_dom_sf"/>
</dbReference>
<gene>
    <name evidence="2" type="primary">23</name>
    <name evidence="2" type="ORF">PREAMBLE_23</name>
</gene>
<keyword evidence="2" id="KW-0238">DNA-binding</keyword>
<evidence type="ECO:0000313" key="3">
    <source>
        <dbReference type="Proteomes" id="UP000222441"/>
    </source>
</evidence>
<reference evidence="2 3" key="1">
    <citation type="submission" date="2015-11" db="EMBL/GenBank/DDBJ databases">
        <authorList>
            <person name="Chudoff D."/>
            <person name="Dunbar D."/>
            <person name="Jacobs-Sera D."/>
            <person name="Guerrero C.A."/>
            <person name="Bowman C.A."/>
            <person name="Russell D.A."/>
            <person name="Pope W.H."/>
            <person name="Hatfull G.F."/>
        </authorList>
    </citation>
    <scope>NUCLEOTIDE SEQUENCE [LARGE SCALE GENOMIC DNA]</scope>
</reference>
<evidence type="ECO:0000259" key="1">
    <source>
        <dbReference type="PROSITE" id="PS50943"/>
    </source>
</evidence>
<dbReference type="KEGG" id="vg:40078691"/>
<dbReference type="Pfam" id="PF01381">
    <property type="entry name" value="HTH_3"/>
    <property type="match status" value="1"/>
</dbReference>
<proteinExistence type="predicted"/>
<dbReference type="PROSITE" id="PS50943">
    <property type="entry name" value="HTH_CROC1"/>
    <property type="match status" value="1"/>
</dbReference>